<feature type="transmembrane region" description="Helical" evidence="4">
    <location>
        <begin position="385"/>
        <end position="408"/>
    </location>
</feature>
<keyword evidence="1 4" id="KW-0812">Transmembrane</keyword>
<protein>
    <submittedName>
        <fullName evidence="6">MFS transporter</fullName>
    </submittedName>
</protein>
<proteinExistence type="predicted"/>
<feature type="transmembrane region" description="Helical" evidence="4">
    <location>
        <begin position="181"/>
        <end position="200"/>
    </location>
</feature>
<dbReference type="EMBL" id="JARFYM010000005">
    <property type="protein sequence ID" value="MDL2399195.1"/>
    <property type="molecule type" value="Genomic_DNA"/>
</dbReference>
<dbReference type="InterPro" id="IPR020846">
    <property type="entry name" value="MFS_dom"/>
</dbReference>
<evidence type="ECO:0000256" key="4">
    <source>
        <dbReference type="SAM" id="Phobius"/>
    </source>
</evidence>
<evidence type="ECO:0000259" key="5">
    <source>
        <dbReference type="PROSITE" id="PS50850"/>
    </source>
</evidence>
<feature type="transmembrane region" description="Helical" evidence="4">
    <location>
        <begin position="232"/>
        <end position="254"/>
    </location>
</feature>
<feature type="domain" description="Major facilitator superfamily (MFS) profile" evidence="5">
    <location>
        <begin position="20"/>
        <end position="411"/>
    </location>
</feature>
<dbReference type="Pfam" id="PF07690">
    <property type="entry name" value="MFS_1"/>
    <property type="match status" value="1"/>
</dbReference>
<feature type="transmembrane region" description="Helical" evidence="4">
    <location>
        <begin position="360"/>
        <end position="379"/>
    </location>
</feature>
<keyword evidence="3 4" id="KW-0472">Membrane</keyword>
<feature type="transmembrane region" description="Helical" evidence="4">
    <location>
        <begin position="318"/>
        <end position="339"/>
    </location>
</feature>
<accession>A0ABT7JS60</accession>
<feature type="transmembrane region" description="Helical" evidence="4">
    <location>
        <begin position="63"/>
        <end position="81"/>
    </location>
</feature>
<reference evidence="6" key="1">
    <citation type="submission" date="2023-06" db="EMBL/GenBank/DDBJ databases">
        <title>Phylogenetic Diversity of Rhizobium strains.</title>
        <authorList>
            <person name="Moura F.T."/>
            <person name="Helene L.C.F."/>
            <person name="Hungria M."/>
        </authorList>
    </citation>
    <scope>NUCLEOTIDE SEQUENCE</scope>
    <source>
        <strain evidence="6">CCGE526</strain>
    </source>
</reference>
<evidence type="ECO:0000256" key="2">
    <source>
        <dbReference type="ARBA" id="ARBA00022989"/>
    </source>
</evidence>
<feature type="transmembrane region" description="Helical" evidence="4">
    <location>
        <begin position="260"/>
        <end position="278"/>
    </location>
</feature>
<feature type="transmembrane region" description="Helical" evidence="4">
    <location>
        <begin position="93"/>
        <end position="111"/>
    </location>
</feature>
<dbReference type="InterPro" id="IPR011701">
    <property type="entry name" value="MFS"/>
</dbReference>
<dbReference type="CDD" id="cd17324">
    <property type="entry name" value="MFS_NepI_like"/>
    <property type="match status" value="1"/>
</dbReference>
<evidence type="ECO:0000313" key="6">
    <source>
        <dbReference type="EMBL" id="MDL2399195.1"/>
    </source>
</evidence>
<organism evidence="6 7">
    <name type="scientific">Rhizobium mayense</name>
    <dbReference type="NCBI Taxonomy" id="1312184"/>
    <lineage>
        <taxon>Bacteria</taxon>
        <taxon>Pseudomonadati</taxon>
        <taxon>Pseudomonadota</taxon>
        <taxon>Alphaproteobacteria</taxon>
        <taxon>Hyphomicrobiales</taxon>
        <taxon>Rhizobiaceae</taxon>
        <taxon>Rhizobium/Agrobacterium group</taxon>
        <taxon>Rhizobium</taxon>
    </lineage>
</organism>
<evidence type="ECO:0000313" key="7">
    <source>
        <dbReference type="Proteomes" id="UP001172645"/>
    </source>
</evidence>
<dbReference type="PROSITE" id="PS50850">
    <property type="entry name" value="MFS"/>
    <property type="match status" value="1"/>
</dbReference>
<dbReference type="Gene3D" id="1.20.1250.20">
    <property type="entry name" value="MFS general substrate transporter like domains"/>
    <property type="match status" value="1"/>
</dbReference>
<gene>
    <name evidence="6" type="ORF">PY649_09845</name>
</gene>
<feature type="transmembrane region" description="Helical" evidence="4">
    <location>
        <begin position="117"/>
        <end position="138"/>
    </location>
</feature>
<sequence>MSPASERIANKFDELEEEIRETAAGPSTLLFAIATGVIIINLFSPQTLVGVIGPSLGFSENGAGLVAMASLLGYAAGLFFLVPLADLVENRRLVLRMLVSALVAAVAAAFAPTGWSLLVFLFLLGAACSAIQILVPIAAAMTPPEHRGRVIGNVMSGLMVGILLSRPLASLVADFWGWRSFYAVSAAALAVLTAVLALRLPERRPLISSSYVSLIASLWHLLRNEPVLRIRAVTAALVMASFSLFWTAVALRLAQPPFSLGQAGIALFALVGAGGAAATSPFGRMGDRGWTRVATTASHLILIGAMALSAWAGEATTSQSAICLVLLGAGAVMLDVGVTGDQTLGRRAINLLRPEARGRINGLFVGIFFLGGAVGSALAGTAWSWGGWTAVCAAGAVFGAAALLSGLATRT</sequence>
<comment type="caution">
    <text evidence="6">The sequence shown here is derived from an EMBL/GenBank/DDBJ whole genome shotgun (WGS) entry which is preliminary data.</text>
</comment>
<feature type="transmembrane region" description="Helical" evidence="4">
    <location>
        <begin position="150"/>
        <end position="169"/>
    </location>
</feature>
<name>A0ABT7JS60_9HYPH</name>
<dbReference type="RefSeq" id="WP_285868122.1">
    <property type="nucleotide sequence ID" value="NZ_JARFYM010000005.1"/>
</dbReference>
<evidence type="ECO:0000256" key="3">
    <source>
        <dbReference type="ARBA" id="ARBA00023136"/>
    </source>
</evidence>
<keyword evidence="2 4" id="KW-1133">Transmembrane helix</keyword>
<evidence type="ECO:0000256" key="1">
    <source>
        <dbReference type="ARBA" id="ARBA00022692"/>
    </source>
</evidence>
<dbReference type="InterPro" id="IPR036259">
    <property type="entry name" value="MFS_trans_sf"/>
</dbReference>
<dbReference type="PANTHER" id="PTHR42910">
    <property type="entry name" value="TRANSPORTER SCO4007-RELATED"/>
    <property type="match status" value="1"/>
</dbReference>
<dbReference type="PANTHER" id="PTHR42910:SF1">
    <property type="entry name" value="MAJOR FACILITATOR SUPERFAMILY (MFS) PROFILE DOMAIN-CONTAINING PROTEIN"/>
    <property type="match status" value="1"/>
</dbReference>
<feature type="transmembrane region" description="Helical" evidence="4">
    <location>
        <begin position="290"/>
        <end position="312"/>
    </location>
</feature>
<keyword evidence="7" id="KW-1185">Reference proteome</keyword>
<dbReference type="SUPFAM" id="SSF103473">
    <property type="entry name" value="MFS general substrate transporter"/>
    <property type="match status" value="1"/>
</dbReference>
<feature type="transmembrane region" description="Helical" evidence="4">
    <location>
        <begin position="21"/>
        <end position="43"/>
    </location>
</feature>
<dbReference type="Proteomes" id="UP001172645">
    <property type="component" value="Unassembled WGS sequence"/>
</dbReference>